<dbReference type="GO" id="GO:0005524">
    <property type="term" value="F:ATP binding"/>
    <property type="evidence" value="ECO:0007669"/>
    <property type="project" value="UniProtKB-KW"/>
</dbReference>
<evidence type="ECO:0000313" key="2">
    <source>
        <dbReference type="Proteomes" id="UP000008909"/>
    </source>
</evidence>
<name>H2KP90_CLOSI</name>
<evidence type="ECO:0000313" key="1">
    <source>
        <dbReference type="EMBL" id="GAA36470.1"/>
    </source>
</evidence>
<reference key="2">
    <citation type="submission" date="2011-10" db="EMBL/GenBank/DDBJ databases">
        <title>The genome and transcriptome sequence of Clonorchis sinensis provide insights into the carcinogenic liver fluke.</title>
        <authorList>
            <person name="Wang X."/>
            <person name="Huang Y."/>
            <person name="Chen W."/>
            <person name="Liu H."/>
            <person name="Guo L."/>
            <person name="Chen Y."/>
            <person name="Luo F."/>
            <person name="Zhou W."/>
            <person name="Sun J."/>
            <person name="Mao Q."/>
            <person name="Liang P."/>
            <person name="Zhou C."/>
            <person name="Tian Y."/>
            <person name="Men J."/>
            <person name="Lv X."/>
            <person name="Huang L."/>
            <person name="Zhou J."/>
            <person name="Hu Y."/>
            <person name="Li R."/>
            <person name="Zhang F."/>
            <person name="Lei H."/>
            <person name="Li X."/>
            <person name="Hu X."/>
            <person name="Liang C."/>
            <person name="Xu J."/>
            <person name="Wu Z."/>
            <person name="Yu X."/>
        </authorList>
    </citation>
    <scope>NUCLEOTIDE SEQUENCE</scope>
    <source>
        <strain>Henan</strain>
    </source>
</reference>
<reference evidence="1" key="1">
    <citation type="journal article" date="2011" name="Genome Biol.">
        <title>The draft genome of the carcinogenic human liver fluke Clonorchis sinensis.</title>
        <authorList>
            <person name="Wang X."/>
            <person name="Chen W."/>
            <person name="Huang Y."/>
            <person name="Sun J."/>
            <person name="Men J."/>
            <person name="Liu H."/>
            <person name="Luo F."/>
            <person name="Guo L."/>
            <person name="Lv X."/>
            <person name="Deng C."/>
            <person name="Zhou C."/>
            <person name="Fan Y."/>
            <person name="Li X."/>
            <person name="Huang L."/>
            <person name="Hu Y."/>
            <person name="Liang C."/>
            <person name="Hu X."/>
            <person name="Xu J."/>
            <person name="Yu X."/>
        </authorList>
    </citation>
    <scope>NUCLEOTIDE SEQUENCE [LARGE SCALE GENOMIC DNA]</scope>
    <source>
        <strain evidence="1">Henan</strain>
    </source>
</reference>
<keyword evidence="1" id="KW-0067">ATP-binding</keyword>
<gene>
    <name evidence="1" type="ORF">CLF_101539</name>
</gene>
<dbReference type="EMBL" id="DF142886">
    <property type="protein sequence ID" value="GAA36470.1"/>
    <property type="molecule type" value="Genomic_DNA"/>
</dbReference>
<accession>H2KP90</accession>
<proteinExistence type="predicted"/>
<keyword evidence="1" id="KW-0547">Nucleotide-binding</keyword>
<sequence length="101" mass="11263">MAKCERSNASGVHCGLSDFSNSTTRLLDVVEIASLDDVRKSIPTGNEYDGARKSPKHQIVKSQRKDRELWWISEAREMEKAFTTGDSRALYQLVQSTGSGQ</sequence>
<keyword evidence="2" id="KW-1185">Reference proteome</keyword>
<dbReference type="Proteomes" id="UP000008909">
    <property type="component" value="Unassembled WGS sequence"/>
</dbReference>
<dbReference type="AlphaFoldDB" id="H2KP90"/>
<protein>
    <submittedName>
        <fullName evidence="1">ATP-binding cassette transporter</fullName>
    </submittedName>
</protein>
<organism evidence="1 2">
    <name type="scientific">Clonorchis sinensis</name>
    <name type="common">Chinese liver fluke</name>
    <dbReference type="NCBI Taxonomy" id="79923"/>
    <lineage>
        <taxon>Eukaryota</taxon>
        <taxon>Metazoa</taxon>
        <taxon>Spiralia</taxon>
        <taxon>Lophotrochozoa</taxon>
        <taxon>Platyhelminthes</taxon>
        <taxon>Trematoda</taxon>
        <taxon>Digenea</taxon>
        <taxon>Opisthorchiida</taxon>
        <taxon>Opisthorchiata</taxon>
        <taxon>Opisthorchiidae</taxon>
        <taxon>Clonorchis</taxon>
    </lineage>
</organism>